<accession>A0A1C4W9R9</accession>
<dbReference type="SUPFAM" id="SSF54593">
    <property type="entry name" value="Glyoxalase/Bleomycin resistance protein/Dihydroxybiphenyl dioxygenase"/>
    <property type="match status" value="1"/>
</dbReference>
<evidence type="ECO:0000259" key="1">
    <source>
        <dbReference type="PROSITE" id="PS51819"/>
    </source>
</evidence>
<organism evidence="2 3">
    <name type="scientific">Micromonospora echinospora</name>
    <name type="common">Micromonospora purpurea</name>
    <dbReference type="NCBI Taxonomy" id="1877"/>
    <lineage>
        <taxon>Bacteria</taxon>
        <taxon>Bacillati</taxon>
        <taxon>Actinomycetota</taxon>
        <taxon>Actinomycetes</taxon>
        <taxon>Micromonosporales</taxon>
        <taxon>Micromonosporaceae</taxon>
        <taxon>Micromonospora</taxon>
    </lineage>
</organism>
<sequence length="140" mass="14962">MDAAVPFRSPVVVALPIADRRESYRFYQEALGLTAVGELASDGVPEPLRFVVNEGLHLMLVPSGGFGWVIGPHEVAPRGQSECLLNLSFATSGEVDRAFERVRGAGAEAVTEPSAKPWGYTGVFADPDGHLWELTAPVAD</sequence>
<gene>
    <name evidence="2" type="ORF">GA0070618_1990</name>
</gene>
<dbReference type="Pfam" id="PF00903">
    <property type="entry name" value="Glyoxalase"/>
    <property type="match status" value="1"/>
</dbReference>
<dbReference type="PANTHER" id="PTHR36503:SF1">
    <property type="entry name" value="BLR2520 PROTEIN"/>
    <property type="match status" value="1"/>
</dbReference>
<keyword evidence="3" id="KW-1185">Reference proteome</keyword>
<evidence type="ECO:0000313" key="3">
    <source>
        <dbReference type="Proteomes" id="UP000198253"/>
    </source>
</evidence>
<name>A0A1C4W9R9_MICEC</name>
<dbReference type="OrthoDB" id="4265398at2"/>
<dbReference type="InterPro" id="IPR004360">
    <property type="entry name" value="Glyas_Fos-R_dOase_dom"/>
</dbReference>
<dbReference type="InterPro" id="IPR029068">
    <property type="entry name" value="Glyas_Bleomycin-R_OHBP_Dase"/>
</dbReference>
<dbReference type="InParanoid" id="A0A1C4W9R9"/>
<proteinExistence type="predicted"/>
<dbReference type="PROSITE" id="PS51819">
    <property type="entry name" value="VOC"/>
    <property type="match status" value="1"/>
</dbReference>
<dbReference type="PANTHER" id="PTHR36503">
    <property type="entry name" value="BLR2520 PROTEIN"/>
    <property type="match status" value="1"/>
</dbReference>
<dbReference type="Gene3D" id="3.10.180.10">
    <property type="entry name" value="2,3-Dihydroxybiphenyl 1,2-Dioxygenase, domain 1"/>
    <property type="match status" value="1"/>
</dbReference>
<evidence type="ECO:0000313" key="2">
    <source>
        <dbReference type="EMBL" id="SCE92924.1"/>
    </source>
</evidence>
<dbReference type="InterPro" id="IPR037523">
    <property type="entry name" value="VOC_core"/>
</dbReference>
<dbReference type="Proteomes" id="UP000198253">
    <property type="component" value="Chromosome I"/>
</dbReference>
<feature type="domain" description="VOC" evidence="1">
    <location>
        <begin position="9"/>
        <end position="137"/>
    </location>
</feature>
<dbReference type="AlphaFoldDB" id="A0A1C4W9R9"/>
<dbReference type="EMBL" id="LT607413">
    <property type="protein sequence ID" value="SCE92924.1"/>
    <property type="molecule type" value="Genomic_DNA"/>
</dbReference>
<dbReference type="RefSeq" id="WP_088981385.1">
    <property type="nucleotide sequence ID" value="NZ_LT607413.1"/>
</dbReference>
<reference evidence="3" key="1">
    <citation type="submission" date="2016-06" db="EMBL/GenBank/DDBJ databases">
        <authorList>
            <person name="Varghese N."/>
            <person name="Submissions Spin"/>
        </authorList>
    </citation>
    <scope>NUCLEOTIDE SEQUENCE [LARGE SCALE GENOMIC DNA]</scope>
    <source>
        <strain evidence="3">DSM 43816</strain>
    </source>
</reference>
<protein>
    <recommendedName>
        <fullName evidence="1">VOC domain-containing protein</fullName>
    </recommendedName>
</protein>